<protein>
    <recommendedName>
        <fullName evidence="3">Sensor histidine kinase</fullName>
    </recommendedName>
</protein>
<reference evidence="1 2" key="1">
    <citation type="submission" date="2019-11" db="EMBL/GenBank/DDBJ databases">
        <title>Genome analysis of Rhizobacterium cereale a novel genus and species isolated from maize roots in North Spain.</title>
        <authorList>
            <person name="Menendez E."/>
            <person name="Flores-Felix J.D."/>
            <person name="Ramirez-Bahena M.-H."/>
            <person name="Igual J.M."/>
            <person name="Garcia-Fraile P."/>
            <person name="Peix A."/>
            <person name="Velazquez E."/>
        </authorList>
    </citation>
    <scope>NUCLEOTIDE SEQUENCE [LARGE SCALE GENOMIC DNA]</scope>
    <source>
        <strain evidence="1 2">RZME27</strain>
    </source>
</reference>
<evidence type="ECO:0008006" key="3">
    <source>
        <dbReference type="Google" id="ProtNLM"/>
    </source>
</evidence>
<evidence type="ECO:0000313" key="2">
    <source>
        <dbReference type="Proteomes" id="UP000435138"/>
    </source>
</evidence>
<sequence>MLIDLRSLISHQVKPFNSVGELTISGPDMLLDANAVLNIGMALHELIMNRVQYADMHRSSVSVTWAVHDDGPESEGTFCLTWEETAIRTADLLSQGNGLDLLS</sequence>
<name>A0A6A8AB73_9HYPH</name>
<dbReference type="EMBL" id="WIXI01000039">
    <property type="protein sequence ID" value="MQY46051.1"/>
    <property type="molecule type" value="Genomic_DNA"/>
</dbReference>
<accession>A0A6A8AB73</accession>
<dbReference type="AlphaFoldDB" id="A0A6A8AB73"/>
<organism evidence="1 2">
    <name type="scientific">Endobacterium cereale</name>
    <dbReference type="NCBI Taxonomy" id="2663029"/>
    <lineage>
        <taxon>Bacteria</taxon>
        <taxon>Pseudomonadati</taxon>
        <taxon>Pseudomonadota</taxon>
        <taxon>Alphaproteobacteria</taxon>
        <taxon>Hyphomicrobiales</taxon>
        <taxon>Rhizobiaceae</taxon>
        <taxon>Endobacterium</taxon>
    </lineage>
</organism>
<comment type="caution">
    <text evidence="1">The sequence shown here is derived from an EMBL/GenBank/DDBJ whole genome shotgun (WGS) entry which is preliminary data.</text>
</comment>
<gene>
    <name evidence="1" type="ORF">GAO09_08260</name>
</gene>
<keyword evidence="2" id="KW-1185">Reference proteome</keyword>
<evidence type="ECO:0000313" key="1">
    <source>
        <dbReference type="EMBL" id="MQY46051.1"/>
    </source>
</evidence>
<proteinExistence type="predicted"/>
<dbReference type="Proteomes" id="UP000435138">
    <property type="component" value="Unassembled WGS sequence"/>
</dbReference>
<dbReference type="RefSeq" id="WP_153353561.1">
    <property type="nucleotide sequence ID" value="NZ_JAYKOO010000006.1"/>
</dbReference>